<keyword evidence="2" id="KW-0378">Hydrolase</keyword>
<name>A0A2W5NFX1_9SPHN</name>
<dbReference type="Gene3D" id="1.10.530.10">
    <property type="match status" value="1"/>
</dbReference>
<reference evidence="2 3" key="1">
    <citation type="submission" date="2017-08" db="EMBL/GenBank/DDBJ databases">
        <title>Infants hospitalized years apart are colonized by the same room-sourced microbial strains.</title>
        <authorList>
            <person name="Brooks B."/>
            <person name="Olm M.R."/>
            <person name="Firek B.A."/>
            <person name="Baker R."/>
            <person name="Thomas B.C."/>
            <person name="Morowitz M.J."/>
            <person name="Banfield J.F."/>
        </authorList>
    </citation>
    <scope>NUCLEOTIDE SEQUENCE [LARGE SCALE GENOMIC DNA]</scope>
    <source>
        <strain evidence="2">S2_005_002_R2_33</strain>
    </source>
</reference>
<gene>
    <name evidence="2" type="ORF">DI555_19850</name>
</gene>
<dbReference type="InterPro" id="IPR052354">
    <property type="entry name" value="Cell_Wall_Dynamics_Protein"/>
</dbReference>
<dbReference type="GO" id="GO:0004568">
    <property type="term" value="F:chitinase activity"/>
    <property type="evidence" value="ECO:0007669"/>
    <property type="project" value="InterPro"/>
</dbReference>
<evidence type="ECO:0000313" key="2">
    <source>
        <dbReference type="EMBL" id="PZQ52064.1"/>
    </source>
</evidence>
<protein>
    <submittedName>
        <fullName evidence="2">Glycoside hydrolase</fullName>
    </submittedName>
</protein>
<comment type="caution">
    <text evidence="2">The sequence shown here is derived from an EMBL/GenBank/DDBJ whole genome shotgun (WGS) entry which is preliminary data.</text>
</comment>
<dbReference type="EMBL" id="QFPX01000021">
    <property type="protein sequence ID" value="PZQ52064.1"/>
    <property type="molecule type" value="Genomic_DNA"/>
</dbReference>
<accession>A0A2W5NFX1</accession>
<dbReference type="PANTHER" id="PTHR34408:SF1">
    <property type="entry name" value="GLYCOSYL HYDROLASE FAMILY 19 DOMAIN-CONTAINING PROTEIN HI_1415"/>
    <property type="match status" value="1"/>
</dbReference>
<dbReference type="Pfam" id="PF00182">
    <property type="entry name" value="Glyco_hydro_19"/>
    <property type="match status" value="1"/>
</dbReference>
<feature type="domain" description="Glycoside hydrolase family 19 catalytic" evidence="1">
    <location>
        <begin position="78"/>
        <end position="154"/>
    </location>
</feature>
<dbReference type="InterPro" id="IPR000726">
    <property type="entry name" value="Glyco_hydro_19_cat"/>
</dbReference>
<evidence type="ECO:0000259" key="1">
    <source>
        <dbReference type="Pfam" id="PF00182"/>
    </source>
</evidence>
<dbReference type="PANTHER" id="PTHR34408">
    <property type="entry name" value="FAMILY PROTEIN, PUTATIVE-RELATED"/>
    <property type="match status" value="1"/>
</dbReference>
<dbReference type="InterPro" id="IPR023346">
    <property type="entry name" value="Lysozyme-like_dom_sf"/>
</dbReference>
<dbReference type="Proteomes" id="UP000249082">
    <property type="component" value="Unassembled WGS sequence"/>
</dbReference>
<dbReference type="GO" id="GO:0016998">
    <property type="term" value="P:cell wall macromolecule catabolic process"/>
    <property type="evidence" value="ECO:0007669"/>
    <property type="project" value="InterPro"/>
</dbReference>
<sequence>MNVNVIKLQTTLGVAPDNKPGKATFTALFRKCGAPADRATELAICAARYFTEYGVMDSALRLAHLMAQLIHESGSFRYMEEIASGVAYEGRKDLGNTQPGDGIRFKGRGPIQITGRANYRYFGDKIGIAIEQNPPLAASPSIGLHLALEFWKDRRLNILADNDDVIEITRRINGGVTGLDDRKAHLAKVKGWML</sequence>
<evidence type="ECO:0000313" key="3">
    <source>
        <dbReference type="Proteomes" id="UP000249082"/>
    </source>
</evidence>
<dbReference type="GO" id="GO:0006032">
    <property type="term" value="P:chitin catabolic process"/>
    <property type="evidence" value="ECO:0007669"/>
    <property type="project" value="InterPro"/>
</dbReference>
<proteinExistence type="predicted"/>
<organism evidence="2 3">
    <name type="scientific">Novosphingobium pentaromativorans</name>
    <dbReference type="NCBI Taxonomy" id="205844"/>
    <lineage>
        <taxon>Bacteria</taxon>
        <taxon>Pseudomonadati</taxon>
        <taxon>Pseudomonadota</taxon>
        <taxon>Alphaproteobacteria</taxon>
        <taxon>Sphingomonadales</taxon>
        <taxon>Sphingomonadaceae</taxon>
        <taxon>Novosphingobium</taxon>
    </lineage>
</organism>
<dbReference type="AlphaFoldDB" id="A0A2W5NFX1"/>
<dbReference type="SUPFAM" id="SSF53955">
    <property type="entry name" value="Lysozyme-like"/>
    <property type="match status" value="1"/>
</dbReference>